<dbReference type="Proteomes" id="UP000683551">
    <property type="component" value="Chromosome"/>
</dbReference>
<dbReference type="RefSeq" id="WP_273145474.1">
    <property type="nucleotide sequence ID" value="NZ_CP071137.1"/>
</dbReference>
<proteinExistence type="predicted"/>
<dbReference type="AlphaFoldDB" id="A0A9E6MX82"/>
<reference evidence="1" key="1">
    <citation type="submission" date="2021-02" db="EMBL/GenBank/DDBJ databases">
        <title>Comparative genomics of Ferrovum myxofaciens strains, predominant extremophile bacteria forming large biofilm stalactites in acid mine ecosystems.</title>
        <authorList>
            <person name="Burkartova K."/>
            <person name="Ridl J."/>
            <person name="Pajer P."/>
            <person name="Falteisek L."/>
        </authorList>
    </citation>
    <scope>NUCLEOTIDE SEQUENCE</scope>
    <source>
        <strain evidence="1">MI1III</strain>
    </source>
</reference>
<evidence type="ECO:0000313" key="1">
    <source>
        <dbReference type="EMBL" id="QWY77980.1"/>
    </source>
</evidence>
<gene>
    <name evidence="1" type="ORF">JZL65_02525</name>
</gene>
<protein>
    <submittedName>
        <fullName evidence="1">Uncharacterized protein</fullName>
    </submittedName>
</protein>
<sequence length="87" mass="9105">MLDTLPAQEMNLMLYGKLQLVRLRSAITVARFLKGGARAGGVVRDASGRQHLVASAPDSGHRDGIVGSGRGGNLRRTLGVSSLCSTT</sequence>
<organism evidence="1 2">
    <name type="scientific">Ferrovum myxofaciens</name>
    <dbReference type="NCBI Taxonomy" id="416213"/>
    <lineage>
        <taxon>Bacteria</taxon>
        <taxon>Pseudomonadati</taxon>
        <taxon>Pseudomonadota</taxon>
        <taxon>Betaproteobacteria</taxon>
        <taxon>Ferrovales</taxon>
        <taxon>Ferrovaceae</taxon>
        <taxon>Ferrovum</taxon>
    </lineage>
</organism>
<name>A0A9E6MX82_9PROT</name>
<dbReference type="EMBL" id="CP071137">
    <property type="protein sequence ID" value="QWY77980.1"/>
    <property type="molecule type" value="Genomic_DNA"/>
</dbReference>
<accession>A0A9E6MX82</accession>
<evidence type="ECO:0000313" key="2">
    <source>
        <dbReference type="Proteomes" id="UP000683551"/>
    </source>
</evidence>